<evidence type="ECO:0000313" key="4">
    <source>
        <dbReference type="Proteomes" id="UP001219518"/>
    </source>
</evidence>
<keyword evidence="2" id="KW-0472">Membrane</keyword>
<dbReference type="AlphaFoldDB" id="A0AAE1HEI7"/>
<dbReference type="Proteomes" id="UP001219518">
    <property type="component" value="Unassembled WGS sequence"/>
</dbReference>
<accession>A0AAE1HEI7</accession>
<evidence type="ECO:0000256" key="2">
    <source>
        <dbReference type="SAM" id="Phobius"/>
    </source>
</evidence>
<feature type="compositionally biased region" description="Pro residues" evidence="1">
    <location>
        <begin position="173"/>
        <end position="192"/>
    </location>
</feature>
<keyword evidence="3" id="KW-0648">Protein biosynthesis</keyword>
<keyword evidence="2" id="KW-1133">Transmembrane helix</keyword>
<reference evidence="3" key="1">
    <citation type="submission" date="2021-07" db="EMBL/GenBank/DDBJ databases">
        <authorList>
            <person name="Catto M.A."/>
            <person name="Jacobson A."/>
            <person name="Kennedy G."/>
            <person name="Labadie P."/>
            <person name="Hunt B.G."/>
            <person name="Srinivasan R."/>
        </authorList>
    </citation>
    <scope>NUCLEOTIDE SEQUENCE</scope>
    <source>
        <strain evidence="3">PL_HMW_Pooled</strain>
        <tissue evidence="3">Head</tissue>
    </source>
</reference>
<comment type="caution">
    <text evidence="3">The sequence shown here is derived from an EMBL/GenBank/DDBJ whole genome shotgun (WGS) entry which is preliminary data.</text>
</comment>
<sequence length="248" mass="26190">MHPNEGLRKLRFASCSVLLLLLTLALVASSLLVARYAVQASSWWLSLLAVTVCLLGLCTWIQLAASRAGRWRVLLARQIALSRAQASARALHRPAAGLGPGLAPDFYNRGASRSTSAGMGIAHIAVIPLDCELDSQMGYRVPGPPPPPPYALSDLPPSYCVATTDESSTTSTIPPPPPPPAPGPDLEQPPPYAVAIKRDHLVQEATGVAAPAPEDPAAPAPTAPAADNTDRSNNRRTAPVSRRPVLWF</sequence>
<gene>
    <name evidence="3" type="ORF">KUF71_008244</name>
</gene>
<name>A0AAE1HEI7_9NEOP</name>
<dbReference type="GO" id="GO:0003743">
    <property type="term" value="F:translation initiation factor activity"/>
    <property type="evidence" value="ECO:0007669"/>
    <property type="project" value="UniProtKB-KW"/>
</dbReference>
<keyword evidence="4" id="KW-1185">Reference proteome</keyword>
<keyword evidence="2" id="KW-0812">Transmembrane</keyword>
<proteinExistence type="predicted"/>
<protein>
    <submittedName>
        <fullName evidence="3">Translation initiation factor IF-2</fullName>
    </submittedName>
</protein>
<feature type="transmembrane region" description="Helical" evidence="2">
    <location>
        <begin position="43"/>
        <end position="65"/>
    </location>
</feature>
<organism evidence="3 4">
    <name type="scientific">Frankliniella fusca</name>
    <dbReference type="NCBI Taxonomy" id="407009"/>
    <lineage>
        <taxon>Eukaryota</taxon>
        <taxon>Metazoa</taxon>
        <taxon>Ecdysozoa</taxon>
        <taxon>Arthropoda</taxon>
        <taxon>Hexapoda</taxon>
        <taxon>Insecta</taxon>
        <taxon>Pterygota</taxon>
        <taxon>Neoptera</taxon>
        <taxon>Paraneoptera</taxon>
        <taxon>Thysanoptera</taxon>
        <taxon>Terebrantia</taxon>
        <taxon>Thripoidea</taxon>
        <taxon>Thripidae</taxon>
        <taxon>Frankliniella</taxon>
    </lineage>
</organism>
<evidence type="ECO:0000313" key="3">
    <source>
        <dbReference type="EMBL" id="KAK3919095.1"/>
    </source>
</evidence>
<evidence type="ECO:0000256" key="1">
    <source>
        <dbReference type="SAM" id="MobiDB-lite"/>
    </source>
</evidence>
<feature type="compositionally biased region" description="Pro residues" evidence="1">
    <location>
        <begin position="213"/>
        <end position="222"/>
    </location>
</feature>
<keyword evidence="3" id="KW-0396">Initiation factor</keyword>
<feature type="transmembrane region" description="Helical" evidence="2">
    <location>
        <begin position="12"/>
        <end position="37"/>
    </location>
</feature>
<dbReference type="EMBL" id="JAHWGI010000970">
    <property type="protein sequence ID" value="KAK3919095.1"/>
    <property type="molecule type" value="Genomic_DNA"/>
</dbReference>
<reference evidence="3" key="2">
    <citation type="journal article" date="2023" name="BMC Genomics">
        <title>Pest status, molecular evolution, and epigenetic factors derived from the genome assembly of Frankliniella fusca, a thysanopteran phytovirus vector.</title>
        <authorList>
            <person name="Catto M.A."/>
            <person name="Labadie P.E."/>
            <person name="Jacobson A.L."/>
            <person name="Kennedy G.G."/>
            <person name="Srinivasan R."/>
            <person name="Hunt B.G."/>
        </authorList>
    </citation>
    <scope>NUCLEOTIDE SEQUENCE</scope>
    <source>
        <strain evidence="3">PL_HMW_Pooled</strain>
    </source>
</reference>
<feature type="region of interest" description="Disordered" evidence="1">
    <location>
        <begin position="138"/>
        <end position="248"/>
    </location>
</feature>